<keyword evidence="9" id="KW-0812">Transmembrane</keyword>
<dbReference type="EC" id="2.7.11.1" evidence="2"/>
<keyword evidence="6 7" id="KW-0067">ATP-binding</keyword>
<feature type="binding site" evidence="7">
    <location>
        <position position="43"/>
    </location>
    <ligand>
        <name>ATP</name>
        <dbReference type="ChEBI" id="CHEBI:30616"/>
    </ligand>
</feature>
<evidence type="ECO:0000313" key="11">
    <source>
        <dbReference type="EMBL" id="MEV0709405.1"/>
    </source>
</evidence>
<feature type="compositionally biased region" description="Polar residues" evidence="8">
    <location>
        <begin position="353"/>
        <end position="373"/>
    </location>
</feature>
<dbReference type="InterPro" id="IPR050660">
    <property type="entry name" value="NEK_Ser/Thr_kinase"/>
</dbReference>
<evidence type="ECO:0000256" key="1">
    <source>
        <dbReference type="ARBA" id="ARBA00010886"/>
    </source>
</evidence>
<gene>
    <name evidence="11" type="ORF">AB0I48_17735</name>
</gene>
<keyword evidence="9" id="KW-0472">Membrane</keyword>
<dbReference type="Gene3D" id="3.30.200.20">
    <property type="entry name" value="Phosphorylase Kinase, domain 1"/>
    <property type="match status" value="1"/>
</dbReference>
<proteinExistence type="inferred from homology"/>
<keyword evidence="3" id="KW-0808">Transferase</keyword>
<feature type="transmembrane region" description="Helical" evidence="9">
    <location>
        <begin position="398"/>
        <end position="418"/>
    </location>
</feature>
<feature type="compositionally biased region" description="Basic and acidic residues" evidence="8">
    <location>
        <begin position="295"/>
        <end position="306"/>
    </location>
</feature>
<keyword evidence="12" id="KW-1185">Reference proteome</keyword>
<feature type="region of interest" description="Disordered" evidence="8">
    <location>
        <begin position="293"/>
        <end position="394"/>
    </location>
</feature>
<dbReference type="PANTHER" id="PTHR43671:SF13">
    <property type="entry name" value="SERINE_THREONINE-PROTEIN KINASE NEK2"/>
    <property type="match status" value="1"/>
</dbReference>
<evidence type="ECO:0000256" key="6">
    <source>
        <dbReference type="ARBA" id="ARBA00022840"/>
    </source>
</evidence>
<feature type="compositionally biased region" description="Low complexity" evidence="8">
    <location>
        <begin position="451"/>
        <end position="460"/>
    </location>
</feature>
<feature type="region of interest" description="Disordered" evidence="8">
    <location>
        <begin position="423"/>
        <end position="463"/>
    </location>
</feature>
<evidence type="ECO:0000313" key="12">
    <source>
        <dbReference type="Proteomes" id="UP001551695"/>
    </source>
</evidence>
<feature type="compositionally biased region" description="Acidic residues" evidence="8">
    <location>
        <begin position="436"/>
        <end position="450"/>
    </location>
</feature>
<evidence type="ECO:0000256" key="8">
    <source>
        <dbReference type="SAM" id="MobiDB-lite"/>
    </source>
</evidence>
<dbReference type="Gene3D" id="1.10.510.10">
    <property type="entry name" value="Transferase(Phosphotransferase) domain 1"/>
    <property type="match status" value="1"/>
</dbReference>
<dbReference type="RefSeq" id="WP_357784899.1">
    <property type="nucleotide sequence ID" value="NZ_JBFAKC010000007.1"/>
</dbReference>
<evidence type="ECO:0000256" key="7">
    <source>
        <dbReference type="PROSITE-ProRule" id="PRU10141"/>
    </source>
</evidence>
<dbReference type="InterPro" id="IPR017441">
    <property type="entry name" value="Protein_kinase_ATP_BS"/>
</dbReference>
<keyword evidence="9" id="KW-1133">Transmembrane helix</keyword>
<dbReference type="PROSITE" id="PS00108">
    <property type="entry name" value="PROTEIN_KINASE_ST"/>
    <property type="match status" value="1"/>
</dbReference>
<dbReference type="PANTHER" id="PTHR43671">
    <property type="entry name" value="SERINE/THREONINE-PROTEIN KINASE NEK"/>
    <property type="match status" value="1"/>
</dbReference>
<evidence type="ECO:0000256" key="5">
    <source>
        <dbReference type="ARBA" id="ARBA00022777"/>
    </source>
</evidence>
<dbReference type="EMBL" id="JBFAKC010000007">
    <property type="protein sequence ID" value="MEV0709405.1"/>
    <property type="molecule type" value="Genomic_DNA"/>
</dbReference>
<evidence type="ECO:0000256" key="3">
    <source>
        <dbReference type="ARBA" id="ARBA00022679"/>
    </source>
</evidence>
<name>A0ABV3FVF4_9NOCA</name>
<dbReference type="Proteomes" id="UP001551695">
    <property type="component" value="Unassembled WGS sequence"/>
</dbReference>
<dbReference type="PROSITE" id="PS50011">
    <property type="entry name" value="PROTEIN_KINASE_DOM"/>
    <property type="match status" value="1"/>
</dbReference>
<dbReference type="InterPro" id="IPR011009">
    <property type="entry name" value="Kinase-like_dom_sf"/>
</dbReference>
<reference evidence="11 12" key="1">
    <citation type="submission" date="2024-06" db="EMBL/GenBank/DDBJ databases">
        <title>The Natural Products Discovery Center: Release of the First 8490 Sequenced Strains for Exploring Actinobacteria Biosynthetic Diversity.</title>
        <authorList>
            <person name="Kalkreuter E."/>
            <person name="Kautsar S.A."/>
            <person name="Yang D."/>
            <person name="Bader C.D."/>
            <person name="Teijaro C.N."/>
            <person name="Fluegel L."/>
            <person name="Davis C.M."/>
            <person name="Simpson J.R."/>
            <person name="Lauterbach L."/>
            <person name="Steele A.D."/>
            <person name="Gui C."/>
            <person name="Meng S."/>
            <person name="Li G."/>
            <person name="Viehrig K."/>
            <person name="Ye F."/>
            <person name="Su P."/>
            <person name="Kiefer A.F."/>
            <person name="Nichols A."/>
            <person name="Cepeda A.J."/>
            <person name="Yan W."/>
            <person name="Fan B."/>
            <person name="Jiang Y."/>
            <person name="Adhikari A."/>
            <person name="Zheng C.-J."/>
            <person name="Schuster L."/>
            <person name="Cowan T.M."/>
            <person name="Smanski M.J."/>
            <person name="Chevrette M.G."/>
            <person name="De Carvalho L.P.S."/>
            <person name="Shen B."/>
        </authorList>
    </citation>
    <scope>NUCLEOTIDE SEQUENCE [LARGE SCALE GENOMIC DNA]</scope>
    <source>
        <strain evidence="11 12">NPDC050403</strain>
    </source>
</reference>
<dbReference type="CDD" id="cd14014">
    <property type="entry name" value="STKc_PknB_like"/>
    <property type="match status" value="1"/>
</dbReference>
<dbReference type="SMART" id="SM00220">
    <property type="entry name" value="S_TKc"/>
    <property type="match status" value="1"/>
</dbReference>
<protein>
    <recommendedName>
        <fullName evidence="2">non-specific serine/threonine protein kinase</fullName>
        <ecNumber evidence="2">2.7.11.1</ecNumber>
    </recommendedName>
</protein>
<evidence type="ECO:0000256" key="9">
    <source>
        <dbReference type="SAM" id="Phobius"/>
    </source>
</evidence>
<dbReference type="Pfam" id="PF00069">
    <property type="entry name" value="Pkinase"/>
    <property type="match status" value="1"/>
</dbReference>
<dbReference type="InterPro" id="IPR008271">
    <property type="entry name" value="Ser/Thr_kinase_AS"/>
</dbReference>
<evidence type="ECO:0000256" key="2">
    <source>
        <dbReference type="ARBA" id="ARBA00012513"/>
    </source>
</evidence>
<keyword evidence="5 11" id="KW-0418">Kinase</keyword>
<feature type="domain" description="Protein kinase" evidence="10">
    <location>
        <begin position="15"/>
        <end position="266"/>
    </location>
</feature>
<evidence type="ECO:0000256" key="4">
    <source>
        <dbReference type="ARBA" id="ARBA00022741"/>
    </source>
</evidence>
<keyword evidence="4 7" id="KW-0547">Nucleotide-binding</keyword>
<comment type="similarity">
    <text evidence="1">Belongs to the protein kinase superfamily. NEK Ser/Thr protein kinase family. NIMA subfamily.</text>
</comment>
<evidence type="ECO:0000259" key="10">
    <source>
        <dbReference type="PROSITE" id="PS50011"/>
    </source>
</evidence>
<dbReference type="GO" id="GO:0016301">
    <property type="term" value="F:kinase activity"/>
    <property type="evidence" value="ECO:0007669"/>
    <property type="project" value="UniProtKB-KW"/>
</dbReference>
<organism evidence="11 12">
    <name type="scientific">Nocardia aurea</name>
    <dbReference type="NCBI Taxonomy" id="2144174"/>
    <lineage>
        <taxon>Bacteria</taxon>
        <taxon>Bacillati</taxon>
        <taxon>Actinomycetota</taxon>
        <taxon>Actinomycetes</taxon>
        <taxon>Mycobacteriales</taxon>
        <taxon>Nocardiaceae</taxon>
        <taxon>Nocardia</taxon>
    </lineage>
</organism>
<comment type="caution">
    <text evidence="11">The sequence shown here is derived from an EMBL/GenBank/DDBJ whole genome shotgun (WGS) entry which is preliminary data.</text>
</comment>
<sequence>MQPLGMDDPRRIGDYRLLGVLGSGGMGRVYLGRNAGGRTVAVKVIRPDLIGDGEFRMRFRREVTAARRVDGRFTAPVLDADVDANPPWLATGYVAGFSLSEAVERFGTFTEDAVKVLARGLAEALAAIHGAGVVHRDLKPSNVLLALDGPKVIDFGIARAVEDTALTTTGKVIGSPGFMCPEQVTGEPVVPASDIFALGGILVFAATGHGPFGTGDTVHMLWRVVYEEPRLDAVPERLRPLIASCLSKDVAARPTPRQLMEQLDLLGMPEDGGWLPSPVVHEVSRRAVQLLDLDSGPHDLPPEIRSHSPATGSGSFTPPPTARTPYTEPSRQYERFGPGGDPSAPGRHEPTRHNTPAPSAGWQTPQGSTQPGSMPQPGRYVDAVSAPPPSPPKNRTRAALIAGLLVVAIAVAFGAFFIGTRLHNDSKDSADSSETSTEEYTDTESTDTTEPESTSASSETQVPQAFLGSWRGTAKDAVFTFDIEVVLGEGGIGDEVGESSNTGKLAGARCVRAERLNSANETEIVLTARLTENGGGCIDDGSESTLTLQADGSLSYTTSGLAGNMTGVLRKVQ</sequence>
<dbReference type="InterPro" id="IPR000719">
    <property type="entry name" value="Prot_kinase_dom"/>
</dbReference>
<accession>A0ABV3FVF4</accession>
<dbReference type="SUPFAM" id="SSF56112">
    <property type="entry name" value="Protein kinase-like (PK-like)"/>
    <property type="match status" value="1"/>
</dbReference>
<dbReference type="PROSITE" id="PS00107">
    <property type="entry name" value="PROTEIN_KINASE_ATP"/>
    <property type="match status" value="1"/>
</dbReference>